<dbReference type="Proteomes" id="UP000287910">
    <property type="component" value="Unassembled WGS sequence"/>
</dbReference>
<comment type="caution">
    <text evidence="2">The sequence shown here is derived from an EMBL/GenBank/DDBJ whole genome shotgun (WGS) entry which is preliminary data.</text>
</comment>
<name>A0A432LFX7_9BACI</name>
<evidence type="ECO:0000313" key="2">
    <source>
        <dbReference type="EMBL" id="RUL56489.1"/>
    </source>
</evidence>
<dbReference type="EMBL" id="RYYR01000002">
    <property type="protein sequence ID" value="RUL56489.1"/>
    <property type="molecule type" value="Genomic_DNA"/>
</dbReference>
<accession>A0A432LFX7</accession>
<protein>
    <submittedName>
        <fullName evidence="2">Uncharacterized protein</fullName>
    </submittedName>
</protein>
<proteinExistence type="predicted"/>
<gene>
    <name evidence="2" type="ORF">EK386_02330</name>
</gene>
<dbReference type="AlphaFoldDB" id="A0A432LFX7"/>
<evidence type="ECO:0000313" key="3">
    <source>
        <dbReference type="Proteomes" id="UP000287910"/>
    </source>
</evidence>
<keyword evidence="1" id="KW-0175">Coiled coil</keyword>
<feature type="coiled-coil region" evidence="1">
    <location>
        <begin position="3"/>
        <end position="44"/>
    </location>
</feature>
<dbReference type="RefSeq" id="WP_126657406.1">
    <property type="nucleotide sequence ID" value="NZ_RYYR01000002.1"/>
</dbReference>
<feature type="coiled-coil region" evidence="1">
    <location>
        <begin position="76"/>
        <end position="103"/>
    </location>
</feature>
<sequence length="142" mass="16597">MNLKEFKNRESILNHEIKDVEVKIQKLINEIDGFKQEKNVLSKKIKASKTDALLTGAWRNSVIQMKNREKRLSAILTKANDELMINRSKLKQLRKELNTLRNNSYERAFENIAHSILPPELFWEISFKAQQKSGVWLNESSS</sequence>
<reference evidence="2 3" key="1">
    <citation type="submission" date="2018-12" db="EMBL/GenBank/DDBJ databases">
        <title>Lysinibacillus antri sp. nov., isolated from a cave soil.</title>
        <authorList>
            <person name="Narsing Rao M.P."/>
            <person name="Zhang H."/>
            <person name="Dong Z.-Y."/>
            <person name="Niu X.-K."/>
            <person name="Zhang K."/>
            <person name="Fang B.-Z."/>
            <person name="Kang Y.-Q."/>
            <person name="Xiao M."/>
            <person name="Li W.-J."/>
        </authorList>
    </citation>
    <scope>NUCLEOTIDE SEQUENCE [LARGE SCALE GENOMIC DNA]</scope>
    <source>
        <strain evidence="2 3">SYSU K30002</strain>
    </source>
</reference>
<keyword evidence="3" id="KW-1185">Reference proteome</keyword>
<evidence type="ECO:0000256" key="1">
    <source>
        <dbReference type="SAM" id="Coils"/>
    </source>
</evidence>
<organism evidence="2 3">
    <name type="scientific">Lysinibacillus antri</name>
    <dbReference type="NCBI Taxonomy" id="2498145"/>
    <lineage>
        <taxon>Bacteria</taxon>
        <taxon>Bacillati</taxon>
        <taxon>Bacillota</taxon>
        <taxon>Bacilli</taxon>
        <taxon>Bacillales</taxon>
        <taxon>Bacillaceae</taxon>
        <taxon>Lysinibacillus</taxon>
    </lineage>
</organism>